<dbReference type="SUPFAM" id="SSF52440">
    <property type="entry name" value="PreATP-grasp domain"/>
    <property type="match status" value="1"/>
</dbReference>
<dbReference type="SUPFAM" id="SSF56059">
    <property type="entry name" value="Glutathione synthetase ATP-binding domain-like"/>
    <property type="match status" value="1"/>
</dbReference>
<dbReference type="AlphaFoldDB" id="A0A3E0AHB7"/>
<comment type="caution">
    <text evidence="6">The sequence shown here is derived from an EMBL/GenBank/DDBJ whole genome shotgun (WGS) entry which is preliminary data.</text>
</comment>
<dbReference type="InterPro" id="IPR011095">
    <property type="entry name" value="Dala_Dala_lig_C"/>
</dbReference>
<dbReference type="EMBL" id="QUMS01000001">
    <property type="protein sequence ID" value="REG11011.1"/>
    <property type="molecule type" value="Genomic_DNA"/>
</dbReference>
<dbReference type="GO" id="GO:0005524">
    <property type="term" value="F:ATP binding"/>
    <property type="evidence" value="ECO:0007669"/>
    <property type="project" value="UniProtKB-UniRule"/>
</dbReference>
<sequence>MHLVLVYDSNNPRQDAEGSRVIQSFHEDVNQAIIAALQANGHVVSALEADANLEERLRELKPDFVFNCSNTGQDEGEKSYAPRILNKLGIPFTGSGGSACYNAYDKERTKRILLAAHIATPQALVIHNPHHYKIPETLTYPLFVKPVSGGCSYGIGRNNLIRSQANLNKRIQQIYDQVESPLLVEEFLEGREFTAGILGNNQPLVLPLMEFKYKRDNGASFRSYQLKMVDYADEEVRCPAELGPNKLLEVRRLVQRTYKAIGCRDYARVDVRMDRTGKPYVLEVNALPNLMPKTSSYAIMAQKAGMNFCELIRSILRTAAARYSTV</sequence>
<dbReference type="Proteomes" id="UP000256388">
    <property type="component" value="Unassembled WGS sequence"/>
</dbReference>
<evidence type="ECO:0000313" key="6">
    <source>
        <dbReference type="EMBL" id="REG11011.1"/>
    </source>
</evidence>
<reference evidence="6 7" key="1">
    <citation type="submission" date="2018-08" db="EMBL/GenBank/DDBJ databases">
        <title>Genomic Encyclopedia of Type Strains, Phase IV (KMG-IV): sequencing the most valuable type-strain genomes for metagenomic binning, comparative biology and taxonomic classification.</title>
        <authorList>
            <person name="Goeker M."/>
        </authorList>
    </citation>
    <scope>NUCLEOTIDE SEQUENCE [LARGE SCALE GENOMIC DNA]</scope>
    <source>
        <strain evidence="6 7">DSM 23923</strain>
    </source>
</reference>
<dbReference type="InterPro" id="IPR013815">
    <property type="entry name" value="ATP_grasp_subdomain_1"/>
</dbReference>
<proteinExistence type="inferred from homology"/>
<dbReference type="GO" id="GO:0046872">
    <property type="term" value="F:metal ion binding"/>
    <property type="evidence" value="ECO:0007669"/>
    <property type="project" value="InterPro"/>
</dbReference>
<dbReference type="Gene3D" id="3.30.470.20">
    <property type="entry name" value="ATP-grasp fold, B domain"/>
    <property type="match status" value="1"/>
</dbReference>
<dbReference type="GO" id="GO:0071555">
    <property type="term" value="P:cell wall organization"/>
    <property type="evidence" value="ECO:0007669"/>
    <property type="project" value="UniProtKB-KW"/>
</dbReference>
<dbReference type="OrthoDB" id="9813261at2"/>
<evidence type="ECO:0000313" key="7">
    <source>
        <dbReference type="Proteomes" id="UP000256388"/>
    </source>
</evidence>
<accession>A0A3E0AHB7</accession>
<dbReference type="Gene3D" id="3.40.50.20">
    <property type="match status" value="1"/>
</dbReference>
<evidence type="ECO:0000256" key="1">
    <source>
        <dbReference type="ARBA" id="ARBA00010871"/>
    </source>
</evidence>
<dbReference type="InterPro" id="IPR016185">
    <property type="entry name" value="PreATP-grasp_dom_sf"/>
</dbReference>
<dbReference type="Pfam" id="PF07478">
    <property type="entry name" value="Dala_Dala_lig_C"/>
    <property type="match status" value="1"/>
</dbReference>
<keyword evidence="2 6" id="KW-0436">Ligase</keyword>
<feature type="domain" description="ATP-grasp" evidence="5">
    <location>
        <begin position="110"/>
        <end position="317"/>
    </location>
</feature>
<organism evidence="6 7">
    <name type="scientific">Pelolinea submarina</name>
    <dbReference type="NCBI Taxonomy" id="913107"/>
    <lineage>
        <taxon>Bacteria</taxon>
        <taxon>Bacillati</taxon>
        <taxon>Chloroflexota</taxon>
        <taxon>Anaerolineae</taxon>
        <taxon>Anaerolineales</taxon>
        <taxon>Anaerolineaceae</taxon>
        <taxon>Pelolinea</taxon>
    </lineage>
</organism>
<dbReference type="InterPro" id="IPR011761">
    <property type="entry name" value="ATP-grasp"/>
</dbReference>
<evidence type="ECO:0000259" key="5">
    <source>
        <dbReference type="PROSITE" id="PS50975"/>
    </source>
</evidence>
<dbReference type="GO" id="GO:0008716">
    <property type="term" value="F:D-alanine-D-alanine ligase activity"/>
    <property type="evidence" value="ECO:0007669"/>
    <property type="project" value="InterPro"/>
</dbReference>
<name>A0A3E0AHB7_9CHLR</name>
<keyword evidence="4" id="KW-0547">Nucleotide-binding</keyword>
<dbReference type="PANTHER" id="PTHR23132:SF23">
    <property type="entry name" value="D-ALANINE--D-ALANINE LIGASE B"/>
    <property type="match status" value="1"/>
</dbReference>
<evidence type="ECO:0000256" key="2">
    <source>
        <dbReference type="ARBA" id="ARBA00022598"/>
    </source>
</evidence>
<gene>
    <name evidence="6" type="ORF">DFR64_0883</name>
</gene>
<keyword evidence="3" id="KW-0961">Cell wall biogenesis/degradation</keyword>
<evidence type="ECO:0000256" key="3">
    <source>
        <dbReference type="ARBA" id="ARBA00023316"/>
    </source>
</evidence>
<comment type="similarity">
    <text evidence="1">Belongs to the D-alanine--D-alanine ligase family.</text>
</comment>
<dbReference type="PROSITE" id="PS50975">
    <property type="entry name" value="ATP_GRASP"/>
    <property type="match status" value="1"/>
</dbReference>
<keyword evidence="4" id="KW-0067">ATP-binding</keyword>
<protein>
    <submittedName>
        <fullName evidence="6">D-alanine--D-alanine ligase</fullName>
    </submittedName>
</protein>
<dbReference type="RefSeq" id="WP_116224160.1">
    <property type="nucleotide sequence ID" value="NZ_AP018437.1"/>
</dbReference>
<keyword evidence="7" id="KW-1185">Reference proteome</keyword>
<dbReference type="Gene3D" id="3.30.1490.20">
    <property type="entry name" value="ATP-grasp fold, A domain"/>
    <property type="match status" value="1"/>
</dbReference>
<dbReference type="PANTHER" id="PTHR23132">
    <property type="entry name" value="D-ALANINE--D-ALANINE LIGASE"/>
    <property type="match status" value="1"/>
</dbReference>
<evidence type="ECO:0000256" key="4">
    <source>
        <dbReference type="PROSITE-ProRule" id="PRU00409"/>
    </source>
</evidence>